<dbReference type="InterPro" id="IPR037278">
    <property type="entry name" value="ARFGAP/RecO"/>
</dbReference>
<dbReference type="GO" id="GO:0006310">
    <property type="term" value="P:DNA recombination"/>
    <property type="evidence" value="ECO:0007669"/>
    <property type="project" value="InterPro"/>
</dbReference>
<dbReference type="GO" id="GO:0006302">
    <property type="term" value="P:double-strand break repair"/>
    <property type="evidence" value="ECO:0007669"/>
    <property type="project" value="TreeGrafter"/>
</dbReference>
<sequence length="143" mass="16366">ELLTRLLNNYQEHTVLYKNYQETLINLQSNQEIEVVLRRFELNLLAGLGYGINLEEDAHSQLPIEPESNYRFTPDMGFELSDTDSRTNANPSVFSGRVLIALRKFELHDKAVAKSAKLLLRQALTFHLGDKPINSRALFSSFI</sequence>
<accession>A0A382WY24</accession>
<feature type="non-terminal residue" evidence="1">
    <location>
        <position position="1"/>
    </location>
</feature>
<dbReference type="InterPro" id="IPR003717">
    <property type="entry name" value="RecO"/>
</dbReference>
<protein>
    <recommendedName>
        <fullName evidence="2">DNA repair protein RecO</fullName>
    </recommendedName>
</protein>
<dbReference type="Pfam" id="PF02565">
    <property type="entry name" value="RecO_C"/>
    <property type="match status" value="1"/>
</dbReference>
<dbReference type="AlphaFoldDB" id="A0A382WY24"/>
<dbReference type="PANTHER" id="PTHR33991">
    <property type="entry name" value="DNA REPAIR PROTEIN RECO"/>
    <property type="match status" value="1"/>
</dbReference>
<dbReference type="InterPro" id="IPR042242">
    <property type="entry name" value="RecO_C"/>
</dbReference>
<dbReference type="EMBL" id="UINC01163297">
    <property type="protein sequence ID" value="SVD63534.1"/>
    <property type="molecule type" value="Genomic_DNA"/>
</dbReference>
<dbReference type="GO" id="GO:0043590">
    <property type="term" value="C:bacterial nucleoid"/>
    <property type="evidence" value="ECO:0007669"/>
    <property type="project" value="TreeGrafter"/>
</dbReference>
<evidence type="ECO:0000313" key="1">
    <source>
        <dbReference type="EMBL" id="SVD63534.1"/>
    </source>
</evidence>
<reference evidence="1" key="1">
    <citation type="submission" date="2018-05" db="EMBL/GenBank/DDBJ databases">
        <authorList>
            <person name="Lanie J.A."/>
            <person name="Ng W.-L."/>
            <person name="Kazmierczak K.M."/>
            <person name="Andrzejewski T.M."/>
            <person name="Davidsen T.M."/>
            <person name="Wayne K.J."/>
            <person name="Tettelin H."/>
            <person name="Glass J.I."/>
            <person name="Rusch D."/>
            <person name="Podicherti R."/>
            <person name="Tsui H.-C.T."/>
            <person name="Winkler M.E."/>
        </authorList>
    </citation>
    <scope>NUCLEOTIDE SEQUENCE</scope>
</reference>
<gene>
    <name evidence="1" type="ORF">METZ01_LOCUS416388</name>
</gene>
<proteinExistence type="predicted"/>
<name>A0A382WY24_9ZZZZ</name>
<dbReference type="PANTHER" id="PTHR33991:SF1">
    <property type="entry name" value="DNA REPAIR PROTEIN RECO"/>
    <property type="match status" value="1"/>
</dbReference>
<dbReference type="SUPFAM" id="SSF57863">
    <property type="entry name" value="ArfGap/RecO-like zinc finger"/>
    <property type="match status" value="1"/>
</dbReference>
<evidence type="ECO:0008006" key="2">
    <source>
        <dbReference type="Google" id="ProtNLM"/>
    </source>
</evidence>
<dbReference type="Gene3D" id="1.20.1440.120">
    <property type="entry name" value="Recombination protein O, C-terminal domain"/>
    <property type="match status" value="1"/>
</dbReference>
<organism evidence="1">
    <name type="scientific">marine metagenome</name>
    <dbReference type="NCBI Taxonomy" id="408172"/>
    <lineage>
        <taxon>unclassified sequences</taxon>
        <taxon>metagenomes</taxon>
        <taxon>ecological metagenomes</taxon>
    </lineage>
</organism>